<evidence type="ECO:0000256" key="4">
    <source>
        <dbReference type="ARBA" id="ARBA00022989"/>
    </source>
</evidence>
<dbReference type="GO" id="GO:0016020">
    <property type="term" value="C:membrane"/>
    <property type="evidence" value="ECO:0007669"/>
    <property type="project" value="UniProtKB-SubCell"/>
</dbReference>
<feature type="transmembrane region" description="Helical" evidence="6">
    <location>
        <begin position="323"/>
        <end position="344"/>
    </location>
</feature>
<feature type="transmembrane region" description="Helical" evidence="6">
    <location>
        <begin position="407"/>
        <end position="425"/>
    </location>
</feature>
<feature type="transmembrane region" description="Helical" evidence="6">
    <location>
        <begin position="296"/>
        <end position="317"/>
    </location>
</feature>
<keyword evidence="2 6" id="KW-0812">Transmembrane</keyword>
<accession>A0A196SLJ4</accession>
<feature type="domain" description="GOST seven transmembrane" evidence="8">
    <location>
        <begin position="190"/>
        <end position="428"/>
    </location>
</feature>
<dbReference type="InterPro" id="IPR009637">
    <property type="entry name" value="GPR107/GPR108-like"/>
</dbReference>
<proteinExistence type="predicted"/>
<evidence type="ECO:0000256" key="1">
    <source>
        <dbReference type="ARBA" id="ARBA00004141"/>
    </source>
</evidence>
<evidence type="ECO:0000256" key="7">
    <source>
        <dbReference type="SAM" id="SignalP"/>
    </source>
</evidence>
<comment type="subcellular location">
    <subcellularLocation>
        <location evidence="1">Membrane</location>
        <topology evidence="1">Multi-pass membrane protein</topology>
    </subcellularLocation>
</comment>
<dbReference type="GO" id="GO:0005794">
    <property type="term" value="C:Golgi apparatus"/>
    <property type="evidence" value="ECO:0007669"/>
    <property type="project" value="TreeGrafter"/>
</dbReference>
<comment type="caution">
    <text evidence="9">The sequence shown here is derived from an EMBL/GenBank/DDBJ whole genome shotgun (WGS) entry which is preliminary data.</text>
</comment>
<dbReference type="OrthoDB" id="19932at2759"/>
<evidence type="ECO:0000256" key="6">
    <source>
        <dbReference type="SAM" id="Phobius"/>
    </source>
</evidence>
<dbReference type="InterPro" id="IPR053937">
    <property type="entry name" value="GOST_TM"/>
</dbReference>
<dbReference type="Proteomes" id="UP000078348">
    <property type="component" value="Unassembled WGS sequence"/>
</dbReference>
<keyword evidence="9" id="KW-0675">Receptor</keyword>
<name>A0A196SLJ4_BLAHN</name>
<feature type="transmembrane region" description="Helical" evidence="6">
    <location>
        <begin position="221"/>
        <end position="246"/>
    </location>
</feature>
<protein>
    <submittedName>
        <fullName evidence="9">Lung seven transmembrane receptor-like protein</fullName>
    </submittedName>
</protein>
<evidence type="ECO:0000313" key="10">
    <source>
        <dbReference type="Proteomes" id="UP000078348"/>
    </source>
</evidence>
<dbReference type="STRING" id="478820.A0A196SLJ4"/>
<keyword evidence="4 6" id="KW-1133">Transmembrane helix</keyword>
<feature type="transmembrane region" description="Helical" evidence="6">
    <location>
        <begin position="258"/>
        <end position="284"/>
    </location>
</feature>
<evidence type="ECO:0000256" key="5">
    <source>
        <dbReference type="ARBA" id="ARBA00023136"/>
    </source>
</evidence>
<feature type="transmembrane region" description="Helical" evidence="6">
    <location>
        <begin position="365"/>
        <end position="387"/>
    </location>
</feature>
<keyword evidence="3 7" id="KW-0732">Signal</keyword>
<feature type="signal peptide" evidence="7">
    <location>
        <begin position="1"/>
        <end position="16"/>
    </location>
</feature>
<feature type="chain" id="PRO_5008274697" evidence="7">
    <location>
        <begin position="17"/>
        <end position="480"/>
    </location>
</feature>
<dbReference type="AlphaFoldDB" id="A0A196SLJ4"/>
<gene>
    <name evidence="9" type="ORF">AV274_0381</name>
</gene>
<organism evidence="9 10">
    <name type="scientific">Blastocystis sp. subtype 1 (strain ATCC 50177 / NandII)</name>
    <dbReference type="NCBI Taxonomy" id="478820"/>
    <lineage>
        <taxon>Eukaryota</taxon>
        <taxon>Sar</taxon>
        <taxon>Stramenopiles</taxon>
        <taxon>Bigyra</taxon>
        <taxon>Opalozoa</taxon>
        <taxon>Opalinata</taxon>
        <taxon>Blastocystidae</taxon>
        <taxon>Blastocystis</taxon>
    </lineage>
</organism>
<evidence type="ECO:0000256" key="2">
    <source>
        <dbReference type="ARBA" id="ARBA00022692"/>
    </source>
</evidence>
<reference evidence="9 10" key="1">
    <citation type="submission" date="2016-05" db="EMBL/GenBank/DDBJ databases">
        <title>Nuclear genome of Blastocystis sp. subtype 1 NandII.</title>
        <authorList>
            <person name="Gentekaki E."/>
            <person name="Curtis B."/>
            <person name="Stairs C."/>
            <person name="Eme L."/>
            <person name="Herman E."/>
            <person name="Klimes V."/>
            <person name="Arias M.C."/>
            <person name="Elias M."/>
            <person name="Hilliou F."/>
            <person name="Klute M."/>
            <person name="Malik S.-B."/>
            <person name="Pightling A."/>
            <person name="Rachubinski R."/>
            <person name="Salas D."/>
            <person name="Schlacht A."/>
            <person name="Suga H."/>
            <person name="Archibald J."/>
            <person name="Ball S.G."/>
            <person name="Clark G."/>
            <person name="Dacks J."/>
            <person name="Van Der Giezen M."/>
            <person name="Tsaousis A."/>
            <person name="Roger A."/>
        </authorList>
    </citation>
    <scope>NUCLEOTIDE SEQUENCE [LARGE SCALE GENOMIC DNA]</scope>
    <source>
        <strain evidence="10">ATCC 50177 / NandII</strain>
    </source>
</reference>
<evidence type="ECO:0000256" key="3">
    <source>
        <dbReference type="ARBA" id="ARBA00022729"/>
    </source>
</evidence>
<dbReference type="Pfam" id="PF06814">
    <property type="entry name" value="GOST_TM"/>
    <property type="match status" value="1"/>
</dbReference>
<dbReference type="PANTHER" id="PTHR21229">
    <property type="entry name" value="LUNG SEVEN TRANSMEMBRANE RECEPTOR"/>
    <property type="match status" value="1"/>
</dbReference>
<evidence type="ECO:0000259" key="8">
    <source>
        <dbReference type="Pfam" id="PF06814"/>
    </source>
</evidence>
<sequence length="480" mass="52631">MIALLLVGILPLVVLSSITTIQPMRVDKPFYYTQSFSMLASKSVSGESESESGDSFIAVSLTLDKVVNTEDAFASAELLIVPEGMYNQIGYYDGDDHIVCCDEKAIRDGKCSTPGTLILHRVKDERFSYRNVSFTGKKMLLNSRYNVKRDGQYYVVVAFCNPATKNAVLAGQTAALNPHGHLPAGVFGLLDFMRALTAVYTVLMLVWTAKCCQYRRELMSIHVLISAALLLLALDALAHWAALAAYNAEGAAARVGTALTVLLDALTSALLRCLVLVIAVGLGMSRATMGPLFCRVVLLTMLCFAVTLWYGAFPFLFPGSASVWSQLPSTAVDTLVYYLFLSWLGDTMDELERRSQTSKLGVFRTLRNASFVAIAALVAYSAAYGYLAAHDMLRALWKVEWLLNEGADSVFCLFVVVLIMCLWMPNDRSVAYASHLQVATDERHDAEEYAMPEVELQSKAGGKVEVASIDESRSLKPMSM</sequence>
<dbReference type="EMBL" id="LXWW01000013">
    <property type="protein sequence ID" value="OAO17923.1"/>
    <property type="molecule type" value="Genomic_DNA"/>
</dbReference>
<keyword evidence="5 6" id="KW-0472">Membrane</keyword>
<evidence type="ECO:0000313" key="9">
    <source>
        <dbReference type="EMBL" id="OAO17923.1"/>
    </source>
</evidence>
<dbReference type="PANTHER" id="PTHR21229:SF1">
    <property type="entry name" value="GH17801P"/>
    <property type="match status" value="1"/>
</dbReference>
<feature type="transmembrane region" description="Helical" evidence="6">
    <location>
        <begin position="186"/>
        <end position="209"/>
    </location>
</feature>
<keyword evidence="10" id="KW-1185">Reference proteome</keyword>